<evidence type="ECO:0000313" key="2">
    <source>
        <dbReference type="Proteomes" id="UP000199344"/>
    </source>
</evidence>
<evidence type="ECO:0000313" key="1">
    <source>
        <dbReference type="EMBL" id="SDF01486.1"/>
    </source>
</evidence>
<accession>A0A1G7HMF5</accession>
<name>A0A1G7HMF5_9RHOB</name>
<organism evidence="1 2">
    <name type="scientific">Paracoccus isoporae</name>
    <dbReference type="NCBI Taxonomy" id="591205"/>
    <lineage>
        <taxon>Bacteria</taxon>
        <taxon>Pseudomonadati</taxon>
        <taxon>Pseudomonadota</taxon>
        <taxon>Alphaproteobacteria</taxon>
        <taxon>Rhodobacterales</taxon>
        <taxon>Paracoccaceae</taxon>
        <taxon>Paracoccus</taxon>
    </lineage>
</organism>
<gene>
    <name evidence="1" type="ORF">SAMN05421538_1257</name>
</gene>
<keyword evidence="2" id="KW-1185">Reference proteome</keyword>
<reference evidence="1 2" key="1">
    <citation type="submission" date="2016-10" db="EMBL/GenBank/DDBJ databases">
        <authorList>
            <person name="de Groot N.N."/>
        </authorList>
    </citation>
    <scope>NUCLEOTIDE SEQUENCE [LARGE SCALE GENOMIC DNA]</scope>
    <source>
        <strain evidence="1 2">DSM 22220</strain>
    </source>
</reference>
<dbReference type="STRING" id="591205.SAMN05421538_1257"/>
<dbReference type="Proteomes" id="UP000199344">
    <property type="component" value="Unassembled WGS sequence"/>
</dbReference>
<dbReference type="AlphaFoldDB" id="A0A1G7HMF5"/>
<protein>
    <submittedName>
        <fullName evidence="1">Uncharacterized protein</fullName>
    </submittedName>
</protein>
<dbReference type="EMBL" id="FNAH01000025">
    <property type="protein sequence ID" value="SDF01486.1"/>
    <property type="molecule type" value="Genomic_DNA"/>
</dbReference>
<sequence length="116" mass="12778">MELVFLALRPLCPLSQILDALFEKTAFALVGLNLGAKLLNFGLQRTGFRGGFRYHSRGCNSLQGTVSVPVSILPPFQLGRVDTVGTIIQAFRAKLPVFYGSGKRWLAETGRFRSFS</sequence>
<proteinExistence type="predicted"/>